<accession>A0A0W8F8Q0</accession>
<dbReference type="AlphaFoldDB" id="A0A0W8F8Q0"/>
<protein>
    <submittedName>
        <fullName evidence="1">Uncharacterized protein</fullName>
    </submittedName>
</protein>
<gene>
    <name evidence="1" type="ORF">ASZ90_013057</name>
</gene>
<proteinExistence type="predicted"/>
<name>A0A0W8F8Q0_9ZZZZ</name>
<evidence type="ECO:0000313" key="1">
    <source>
        <dbReference type="EMBL" id="KUG17237.1"/>
    </source>
</evidence>
<organism evidence="1">
    <name type="scientific">hydrocarbon metagenome</name>
    <dbReference type="NCBI Taxonomy" id="938273"/>
    <lineage>
        <taxon>unclassified sequences</taxon>
        <taxon>metagenomes</taxon>
        <taxon>ecological metagenomes</taxon>
    </lineage>
</organism>
<comment type="caution">
    <text evidence="1">The sequence shown here is derived from an EMBL/GenBank/DDBJ whole genome shotgun (WGS) entry which is preliminary data.</text>
</comment>
<dbReference type="EMBL" id="LNQE01001455">
    <property type="protein sequence ID" value="KUG17237.1"/>
    <property type="molecule type" value="Genomic_DNA"/>
</dbReference>
<reference evidence="1" key="1">
    <citation type="journal article" date="2015" name="Proc. Natl. Acad. Sci. U.S.A.">
        <title>Networks of energetic and metabolic interactions define dynamics in microbial communities.</title>
        <authorList>
            <person name="Embree M."/>
            <person name="Liu J.K."/>
            <person name="Al-Bassam M.M."/>
            <person name="Zengler K."/>
        </authorList>
    </citation>
    <scope>NUCLEOTIDE SEQUENCE</scope>
</reference>
<sequence length="64" mass="7125">MERVEHFHSSGPSPEPLRIKVERGQKGTYAFEVSLSGADEAAMVARIKEIYKKLDAEFCSKAVV</sequence>